<reference evidence="1" key="1">
    <citation type="journal article" date="2014" name="Front. Microbiol.">
        <title>High frequency of phylogenetically diverse reductive dehalogenase-homologous genes in deep subseafloor sedimentary metagenomes.</title>
        <authorList>
            <person name="Kawai M."/>
            <person name="Futagami T."/>
            <person name="Toyoda A."/>
            <person name="Takaki Y."/>
            <person name="Nishi S."/>
            <person name="Hori S."/>
            <person name="Arai W."/>
            <person name="Tsubouchi T."/>
            <person name="Morono Y."/>
            <person name="Uchiyama I."/>
            <person name="Ito T."/>
            <person name="Fujiyama A."/>
            <person name="Inagaki F."/>
            <person name="Takami H."/>
        </authorList>
    </citation>
    <scope>NUCLEOTIDE SEQUENCE</scope>
    <source>
        <strain evidence="1">Expedition CK06-06</strain>
    </source>
</reference>
<proteinExistence type="predicted"/>
<dbReference type="AlphaFoldDB" id="X1BJM9"/>
<dbReference type="EMBL" id="BART01019292">
    <property type="protein sequence ID" value="GAG84298.1"/>
    <property type="molecule type" value="Genomic_DNA"/>
</dbReference>
<protein>
    <submittedName>
        <fullName evidence="1">Uncharacterized protein</fullName>
    </submittedName>
</protein>
<comment type="caution">
    <text evidence="1">The sequence shown here is derived from an EMBL/GenBank/DDBJ whole genome shotgun (WGS) entry which is preliminary data.</text>
</comment>
<accession>X1BJM9</accession>
<name>X1BJM9_9ZZZZ</name>
<gene>
    <name evidence="1" type="ORF">S01H4_36142</name>
</gene>
<evidence type="ECO:0000313" key="1">
    <source>
        <dbReference type="EMBL" id="GAG84298.1"/>
    </source>
</evidence>
<sequence length="166" mass="19005">MAWVSPTGFNDPSSKYSFEDKAYDDNINTYCRSGYNPGAAYLELTHPAIQCDKVRINVAKRKPSGEADPDILLDVYYGGAWHNIFSGKVAMKVWVEKEIGSTESVTAMRLCCDSFKGYNYFWIYEVAFNQVKMGLINGYFMQNGIKEEKFGYLMNSIEEFGYYMNI</sequence>
<organism evidence="1">
    <name type="scientific">marine sediment metagenome</name>
    <dbReference type="NCBI Taxonomy" id="412755"/>
    <lineage>
        <taxon>unclassified sequences</taxon>
        <taxon>metagenomes</taxon>
        <taxon>ecological metagenomes</taxon>
    </lineage>
</organism>